<dbReference type="AlphaFoldDB" id="A0A1Y3P2H9"/>
<sequence length="123" mass="13480">MKLMRVSGGRAVAASLLLSVAVLAGCESTRERLLAQGYPAPYASGFEDGCGSGRQAAGALGEFRKNVPVYLEDRKYATGWDDGFRQCQASTTSDFQRHVGIDSQADRDWQHSKDQAWSRAIRH</sequence>
<feature type="chain" id="PRO_5013186722" description="Lipoprotein" evidence="2">
    <location>
        <begin position="25"/>
        <end position="123"/>
    </location>
</feature>
<dbReference type="Proteomes" id="UP000195440">
    <property type="component" value="Unassembled WGS sequence"/>
</dbReference>
<evidence type="ECO:0000313" key="3">
    <source>
        <dbReference type="EMBL" id="OUM74028.1"/>
    </source>
</evidence>
<evidence type="ECO:0008006" key="5">
    <source>
        <dbReference type="Google" id="ProtNLM"/>
    </source>
</evidence>
<evidence type="ECO:0000313" key="4">
    <source>
        <dbReference type="Proteomes" id="UP000195440"/>
    </source>
</evidence>
<comment type="caution">
    <text evidence="3">The sequence shown here is derived from an EMBL/GenBank/DDBJ whole genome shotgun (WGS) entry which is preliminary data.</text>
</comment>
<reference evidence="3 4" key="1">
    <citation type="journal article" date="2017" name="Syst. Appl. Microbiol.">
        <title>Pseudomonas caspiana sp. nov., a citrus pathogen in the Pseudomonas syringae phylogenetic group.</title>
        <authorList>
            <person name="Busquets A."/>
            <person name="Gomila M."/>
            <person name="Beiki F."/>
            <person name="Mulet M."/>
            <person name="Rahimian H."/>
            <person name="Garcia-Valdes E."/>
            <person name="Lalucat J."/>
        </authorList>
    </citation>
    <scope>NUCLEOTIDE SEQUENCE [LARGE SCALE GENOMIC DNA]</scope>
    <source>
        <strain evidence="3 4">FBF102</strain>
    </source>
</reference>
<keyword evidence="2" id="KW-0732">Signal</keyword>
<gene>
    <name evidence="3" type="ORF">AUC60_09375</name>
</gene>
<feature type="compositionally biased region" description="Basic and acidic residues" evidence="1">
    <location>
        <begin position="102"/>
        <end position="116"/>
    </location>
</feature>
<organism evidence="3 4">
    <name type="scientific">Pseudomonas caspiana</name>
    <dbReference type="NCBI Taxonomy" id="1451454"/>
    <lineage>
        <taxon>Bacteria</taxon>
        <taxon>Pseudomonadati</taxon>
        <taxon>Pseudomonadota</taxon>
        <taxon>Gammaproteobacteria</taxon>
        <taxon>Pseudomonadales</taxon>
        <taxon>Pseudomonadaceae</taxon>
        <taxon>Pseudomonas</taxon>
    </lineage>
</organism>
<keyword evidence="4" id="KW-1185">Reference proteome</keyword>
<evidence type="ECO:0000256" key="1">
    <source>
        <dbReference type="SAM" id="MobiDB-lite"/>
    </source>
</evidence>
<feature type="signal peptide" evidence="2">
    <location>
        <begin position="1"/>
        <end position="24"/>
    </location>
</feature>
<proteinExistence type="predicted"/>
<accession>A0A1Y3P2H9</accession>
<evidence type="ECO:0000256" key="2">
    <source>
        <dbReference type="SAM" id="SignalP"/>
    </source>
</evidence>
<protein>
    <recommendedName>
        <fullName evidence="5">Lipoprotein</fullName>
    </recommendedName>
</protein>
<dbReference type="EMBL" id="LOHF01000006">
    <property type="protein sequence ID" value="OUM74028.1"/>
    <property type="molecule type" value="Genomic_DNA"/>
</dbReference>
<feature type="region of interest" description="Disordered" evidence="1">
    <location>
        <begin position="102"/>
        <end position="123"/>
    </location>
</feature>
<name>A0A1Y3P2H9_9PSED</name>
<dbReference type="PROSITE" id="PS51257">
    <property type="entry name" value="PROKAR_LIPOPROTEIN"/>
    <property type="match status" value="1"/>
</dbReference>